<protein>
    <recommendedName>
        <fullName evidence="2">C2H2-type domain-containing protein</fullName>
    </recommendedName>
</protein>
<name>A0AAV9ZR93_9AGAR</name>
<evidence type="ECO:0000313" key="3">
    <source>
        <dbReference type="EMBL" id="KAK6988611.1"/>
    </source>
</evidence>
<dbReference type="InterPro" id="IPR013087">
    <property type="entry name" value="Znf_C2H2_type"/>
</dbReference>
<reference evidence="3 4" key="1">
    <citation type="journal article" date="2024" name="J Genomics">
        <title>Draft genome sequencing and assembly of Favolaschia claudopus CIRM-BRFM 2984 isolated from oak limbs.</title>
        <authorList>
            <person name="Navarro D."/>
            <person name="Drula E."/>
            <person name="Chaduli D."/>
            <person name="Cazenave R."/>
            <person name="Ahrendt S."/>
            <person name="Wang J."/>
            <person name="Lipzen A."/>
            <person name="Daum C."/>
            <person name="Barry K."/>
            <person name="Grigoriev I.V."/>
            <person name="Favel A."/>
            <person name="Rosso M.N."/>
            <person name="Martin F."/>
        </authorList>
    </citation>
    <scope>NUCLEOTIDE SEQUENCE [LARGE SCALE GENOMIC DNA]</scope>
    <source>
        <strain evidence="3 4">CIRM-BRFM 2984</strain>
    </source>
</reference>
<dbReference type="Proteomes" id="UP001362999">
    <property type="component" value="Unassembled WGS sequence"/>
</dbReference>
<feature type="domain" description="C2H2-type" evidence="2">
    <location>
        <begin position="28"/>
        <end position="50"/>
    </location>
</feature>
<dbReference type="PROSITE" id="PS00028">
    <property type="entry name" value="ZINC_FINGER_C2H2_1"/>
    <property type="match status" value="1"/>
</dbReference>
<feature type="compositionally biased region" description="Pro residues" evidence="1">
    <location>
        <begin position="283"/>
        <end position="295"/>
    </location>
</feature>
<keyword evidence="4" id="KW-1185">Reference proteome</keyword>
<evidence type="ECO:0000256" key="1">
    <source>
        <dbReference type="SAM" id="MobiDB-lite"/>
    </source>
</evidence>
<feature type="region of interest" description="Disordered" evidence="1">
    <location>
        <begin position="79"/>
        <end position="117"/>
    </location>
</feature>
<feature type="compositionally biased region" description="Basic and acidic residues" evidence="1">
    <location>
        <begin position="101"/>
        <end position="112"/>
    </location>
</feature>
<dbReference type="EMBL" id="JAWWNJ010000121">
    <property type="protein sequence ID" value="KAK6988611.1"/>
    <property type="molecule type" value="Genomic_DNA"/>
</dbReference>
<dbReference type="AlphaFoldDB" id="A0AAV9ZR93"/>
<proteinExistence type="predicted"/>
<dbReference type="SMART" id="SM00355">
    <property type="entry name" value="ZnF_C2H2"/>
    <property type="match status" value="2"/>
</dbReference>
<sequence length="352" mass="37850">MPLYISLPFPVLLCNILPSMPCEKVFPCTYPGCPYKFKKIYDFNRHGLTHLSKEEKDKRKKPCDFPGCDFKSLATGNITSHKRTVHNIHPEPNASRPRKRTQTERTEKKDSSAFDAPIDLTAGSANNVLMPLACTPSPSSPAVEGYHPSPPAPFASYPHPLAHAMPPNHTGIPPPLTYDYTSHLNCSAASPAQQQLPTFSTALCAALSSDPFLLALYPEYASVGGINGPGSTFEFQAPLPRSASHPIPTPTPALLDTTAYWNPSPSSSHPHPHLIPNLGGYPIPNPNPPSPLPDLPLPLPPPAAVHDHDHPLSGHVSGAGADFDVFLHFQDAATEWLEAAMLNVDSGIGSMG</sequence>
<comment type="caution">
    <text evidence="3">The sequence shown here is derived from an EMBL/GenBank/DDBJ whole genome shotgun (WGS) entry which is preliminary data.</text>
</comment>
<evidence type="ECO:0000313" key="4">
    <source>
        <dbReference type="Proteomes" id="UP001362999"/>
    </source>
</evidence>
<organism evidence="3 4">
    <name type="scientific">Favolaschia claudopus</name>
    <dbReference type="NCBI Taxonomy" id="2862362"/>
    <lineage>
        <taxon>Eukaryota</taxon>
        <taxon>Fungi</taxon>
        <taxon>Dikarya</taxon>
        <taxon>Basidiomycota</taxon>
        <taxon>Agaricomycotina</taxon>
        <taxon>Agaricomycetes</taxon>
        <taxon>Agaricomycetidae</taxon>
        <taxon>Agaricales</taxon>
        <taxon>Marasmiineae</taxon>
        <taxon>Mycenaceae</taxon>
        <taxon>Favolaschia</taxon>
    </lineage>
</organism>
<accession>A0AAV9ZR93</accession>
<feature type="region of interest" description="Disordered" evidence="1">
    <location>
        <begin position="263"/>
        <end position="295"/>
    </location>
</feature>
<gene>
    <name evidence="3" type="ORF">R3P38DRAFT_3095049</name>
</gene>
<evidence type="ECO:0000259" key="2">
    <source>
        <dbReference type="PROSITE" id="PS00028"/>
    </source>
</evidence>